<evidence type="ECO:0000256" key="3">
    <source>
        <dbReference type="SAM" id="MobiDB-lite"/>
    </source>
</evidence>
<feature type="compositionally biased region" description="Low complexity" evidence="3">
    <location>
        <begin position="809"/>
        <end position="818"/>
    </location>
</feature>
<dbReference type="EMBL" id="MU863624">
    <property type="protein sequence ID" value="KAK4106763.1"/>
    <property type="molecule type" value="Genomic_DNA"/>
</dbReference>
<dbReference type="InterPro" id="IPR011990">
    <property type="entry name" value="TPR-like_helical_dom_sf"/>
</dbReference>
<feature type="region of interest" description="Disordered" evidence="3">
    <location>
        <begin position="61"/>
        <end position="83"/>
    </location>
</feature>
<sequence>MPDAVKAAHYIQQLDDARCDENWDAVPELIRKVRKHAPDRACLALTAETEHAIAKANLQPTPAIDSTTRPATSASPSGNLDAHLPPLLSAIETETTHPTDSFQARVCAGWLLWVLRDYPSALAQLPLSRPLDSSSEHDTPDNNNNTNNNNNNNNNDNDNNNNNPDSLPADAPVAPSGWTKVCALKAAYLRANCLARDGRRDGALAAFDAALPTLGSVWAAGPAAGAGARQQTRYWAELFLTEHCMLAAQALRDGARSLREADCLGCFRTWLRYWAAAGAAGAGAGVKSGGAPLPGGYGFRGSVPRRQVWAEYYFALSKILQGDLPVPTGSFSTVGSRETSARSQLRSELKRVEGIYQGLLYGETKFPRADEERAEVEAFVGRMMQNWEILNGRGWKEPDLGAGGRDSLCHGTLDSLYGAAGKTYHSTAILRHMFTVHLAVAEFDLAFMAFDSWFELVKKGKARVQKTGHREPALDNDATVLETISACVAALCRFGSREAAERAHKLAGELEDMVDKVAGRDADSTDPSDEVPSSILAVAWQSIGLAQAQWARMTYESEDRSVMQEKAILCLRKSLSPAFGRALDARGVFALGLLYAEQRQLPAAIELVKTALLADTPAAPSQELRLGPYWRERSLIPLWHVLALMLSARHEYAMAARACEGAIEQFKDPHVLFGNRHLNAGYRSEHLNEAAAKYEKAGDGLVDEMDDYEKESLLQIKMTQLAILELMEGPAVAVNASTELLTLFPRLFGDPEQKIELPKPEPPKTGATTRSFRGSVFGSRSEKAARARQTVVDSNNNEKLTPIALRPQTTHTTQTLATSVLSPQSSNEAAADVHSSRRSTKSDGRSRNSLRKRDRSGSRKRAVSTGSPPVPSLDKFAAFDQRSLPHYSTPRQTVEPPRDGANHSGAASPPIGGPFTPLLPFVQFSPDHNRRRRKAVLVKVWLGIAGFYRRAGLLENSNKAIAEAQRAAHSLEADAVNEASGAPPVREVGWGMEKSVEEVIADVWAEKGHLSAARGRPYQARSDFETALMHFPDHPGAIVGLSNILLDIYAEKLLPPPTVPGLDDGILASAADGAITTPTLAQTNKQDKFPLLPSVPLGLGPTNPNPKPNPAEPNGYPPPPPPPATSPSSLLGPPLPRPHKATSLPLNDRLAARDRAYALLSGLTKLGSGWNCGEAWFALARAYEESGQVDKARSALWWCVELEDGRGVRGWEVVVGGGGGGGGYVL</sequence>
<protein>
    <submittedName>
        <fullName evidence="4">Uncharacterized protein</fullName>
    </submittedName>
</protein>
<dbReference type="SMART" id="SM00028">
    <property type="entry name" value="TPR"/>
    <property type="match status" value="5"/>
</dbReference>
<keyword evidence="5" id="KW-1185">Reference proteome</keyword>
<reference evidence="4" key="2">
    <citation type="submission" date="2023-05" db="EMBL/GenBank/DDBJ databases">
        <authorList>
            <consortium name="Lawrence Berkeley National Laboratory"/>
            <person name="Steindorff A."/>
            <person name="Hensen N."/>
            <person name="Bonometti L."/>
            <person name="Westerberg I."/>
            <person name="Brannstrom I.O."/>
            <person name="Guillou S."/>
            <person name="Cros-Aarteil S."/>
            <person name="Calhoun S."/>
            <person name="Haridas S."/>
            <person name="Kuo A."/>
            <person name="Mondo S."/>
            <person name="Pangilinan J."/>
            <person name="Riley R."/>
            <person name="Labutti K."/>
            <person name="Andreopoulos B."/>
            <person name="Lipzen A."/>
            <person name="Chen C."/>
            <person name="Yanf M."/>
            <person name="Daum C."/>
            <person name="Ng V."/>
            <person name="Clum A."/>
            <person name="Ohm R."/>
            <person name="Martin F."/>
            <person name="Silar P."/>
            <person name="Natvig D."/>
            <person name="Lalanne C."/>
            <person name="Gautier V."/>
            <person name="Ament-Velasquez S.L."/>
            <person name="Kruys A."/>
            <person name="Hutchinson M.I."/>
            <person name="Powell A.J."/>
            <person name="Barry K."/>
            <person name="Miller A.N."/>
            <person name="Grigoriev I.V."/>
            <person name="Debuchy R."/>
            <person name="Gladieux P."/>
            <person name="Thoren M.H."/>
            <person name="Johannesson H."/>
        </authorList>
    </citation>
    <scope>NUCLEOTIDE SEQUENCE</scope>
    <source>
        <strain evidence="4">CBS 757.83</strain>
    </source>
</reference>
<feature type="compositionally biased region" description="Low complexity" evidence="3">
    <location>
        <begin position="1090"/>
        <end position="1102"/>
    </location>
</feature>
<name>A0AAN6QAQ2_9PEZI</name>
<reference evidence="4" key="1">
    <citation type="journal article" date="2023" name="Mol. Phylogenet. Evol.">
        <title>Genome-scale phylogeny and comparative genomics of the fungal order Sordariales.</title>
        <authorList>
            <person name="Hensen N."/>
            <person name="Bonometti L."/>
            <person name="Westerberg I."/>
            <person name="Brannstrom I.O."/>
            <person name="Guillou S."/>
            <person name="Cros-Aarteil S."/>
            <person name="Calhoun S."/>
            <person name="Haridas S."/>
            <person name="Kuo A."/>
            <person name="Mondo S."/>
            <person name="Pangilinan J."/>
            <person name="Riley R."/>
            <person name="LaButti K."/>
            <person name="Andreopoulos B."/>
            <person name="Lipzen A."/>
            <person name="Chen C."/>
            <person name="Yan M."/>
            <person name="Daum C."/>
            <person name="Ng V."/>
            <person name="Clum A."/>
            <person name="Steindorff A."/>
            <person name="Ohm R.A."/>
            <person name="Martin F."/>
            <person name="Silar P."/>
            <person name="Natvig D.O."/>
            <person name="Lalanne C."/>
            <person name="Gautier V."/>
            <person name="Ament-Velasquez S.L."/>
            <person name="Kruys A."/>
            <person name="Hutchinson M.I."/>
            <person name="Powell A.J."/>
            <person name="Barry K."/>
            <person name="Miller A.N."/>
            <person name="Grigoriev I.V."/>
            <person name="Debuchy R."/>
            <person name="Gladieux P."/>
            <person name="Hiltunen Thoren M."/>
            <person name="Johannesson H."/>
        </authorList>
    </citation>
    <scope>NUCLEOTIDE SEQUENCE</scope>
    <source>
        <strain evidence="4">CBS 757.83</strain>
    </source>
</reference>
<dbReference type="Proteomes" id="UP001305647">
    <property type="component" value="Unassembled WGS sequence"/>
</dbReference>
<comment type="caution">
    <text evidence="4">The sequence shown here is derived from an EMBL/GenBank/DDBJ whole genome shotgun (WGS) entry which is preliminary data.</text>
</comment>
<dbReference type="InterPro" id="IPR019734">
    <property type="entry name" value="TPR_rpt"/>
</dbReference>
<accession>A0AAN6QAQ2</accession>
<proteinExistence type="inferred from homology"/>
<comment type="similarity">
    <text evidence="2">Belongs to the YPP1 family.</text>
</comment>
<feature type="compositionally biased region" description="Polar residues" evidence="3">
    <location>
        <begin position="819"/>
        <end position="828"/>
    </location>
</feature>
<feature type="compositionally biased region" description="Pro residues" evidence="3">
    <location>
        <begin position="1103"/>
        <end position="1125"/>
    </location>
</feature>
<dbReference type="Gene3D" id="1.25.40.10">
    <property type="entry name" value="Tetratricopeptide repeat domain"/>
    <property type="match status" value="2"/>
</dbReference>
<dbReference type="AlphaFoldDB" id="A0AAN6QAQ2"/>
<dbReference type="InterPro" id="IPR051722">
    <property type="entry name" value="Endocytosis_PI4K-reg_protein"/>
</dbReference>
<feature type="compositionally biased region" description="Basic residues" evidence="3">
    <location>
        <begin position="848"/>
        <end position="862"/>
    </location>
</feature>
<feature type="region of interest" description="Disordered" evidence="3">
    <location>
        <begin position="129"/>
        <end position="172"/>
    </location>
</feature>
<feature type="compositionally biased region" description="Low complexity" evidence="3">
    <location>
        <begin position="66"/>
        <end position="77"/>
    </location>
</feature>
<dbReference type="SUPFAM" id="SSF48452">
    <property type="entry name" value="TPR-like"/>
    <property type="match status" value="1"/>
</dbReference>
<evidence type="ECO:0000313" key="5">
    <source>
        <dbReference type="Proteomes" id="UP001305647"/>
    </source>
</evidence>
<feature type="region of interest" description="Disordered" evidence="3">
    <location>
        <begin position="1079"/>
        <end position="1147"/>
    </location>
</feature>
<gene>
    <name evidence="4" type="ORF">N658DRAFT_461660</name>
</gene>
<feature type="compositionally biased region" description="Basic and acidic residues" evidence="3">
    <location>
        <begin position="752"/>
        <end position="762"/>
    </location>
</feature>
<dbReference type="PANTHER" id="PTHR23083:SF464">
    <property type="entry name" value="TETRATRICOPEPTIDE REPEAT DOMAIN 7, ISOFORM A"/>
    <property type="match status" value="1"/>
</dbReference>
<evidence type="ECO:0000256" key="1">
    <source>
        <dbReference type="ARBA" id="ARBA00002550"/>
    </source>
</evidence>
<evidence type="ECO:0000313" key="4">
    <source>
        <dbReference type="EMBL" id="KAK4106763.1"/>
    </source>
</evidence>
<feature type="compositionally biased region" description="Low complexity" evidence="3">
    <location>
        <begin position="770"/>
        <end position="779"/>
    </location>
</feature>
<feature type="compositionally biased region" description="Low complexity" evidence="3">
    <location>
        <begin position="141"/>
        <end position="165"/>
    </location>
</feature>
<dbReference type="PANTHER" id="PTHR23083">
    <property type="entry name" value="TETRATRICOPEPTIDE REPEAT PROTEIN, TPR"/>
    <property type="match status" value="1"/>
</dbReference>
<feature type="region of interest" description="Disordered" evidence="3">
    <location>
        <begin position="752"/>
        <end position="912"/>
    </location>
</feature>
<comment type="function">
    <text evidence="1">Involved in endocytosis.</text>
</comment>
<organism evidence="4 5">
    <name type="scientific">Parathielavia hyrcaniae</name>
    <dbReference type="NCBI Taxonomy" id="113614"/>
    <lineage>
        <taxon>Eukaryota</taxon>
        <taxon>Fungi</taxon>
        <taxon>Dikarya</taxon>
        <taxon>Ascomycota</taxon>
        <taxon>Pezizomycotina</taxon>
        <taxon>Sordariomycetes</taxon>
        <taxon>Sordariomycetidae</taxon>
        <taxon>Sordariales</taxon>
        <taxon>Chaetomiaceae</taxon>
        <taxon>Parathielavia</taxon>
    </lineage>
</organism>
<evidence type="ECO:0000256" key="2">
    <source>
        <dbReference type="ARBA" id="ARBA00038251"/>
    </source>
</evidence>